<accession>A0A9Q1A1I4</accession>
<keyword evidence="3" id="KW-1185">Reference proteome</keyword>
<evidence type="ECO:0000313" key="2">
    <source>
        <dbReference type="EMBL" id="KAJ6754496.1"/>
    </source>
</evidence>
<dbReference type="AlphaFoldDB" id="A0A9Q1A1I4"/>
<proteinExistence type="predicted"/>
<dbReference type="EMBL" id="JAPFFK010000007">
    <property type="protein sequence ID" value="KAJ6754496.1"/>
    <property type="molecule type" value="Genomic_DNA"/>
</dbReference>
<evidence type="ECO:0000313" key="3">
    <source>
        <dbReference type="Proteomes" id="UP001151532"/>
    </source>
</evidence>
<protein>
    <submittedName>
        <fullName evidence="2">PENTATRICOPEPTIDE REPEAT-CONTAINING PROTEIN</fullName>
    </submittedName>
</protein>
<dbReference type="OrthoDB" id="1031825at2759"/>
<name>A0A9Q1A1I4_SALPP</name>
<reference evidence="2" key="2">
    <citation type="journal article" date="2023" name="Int. J. Mol. Sci.">
        <title>De Novo Assembly and Annotation of 11 Diverse Shrub Willow (Salix) Genomes Reveals Novel Gene Organization in Sex-Linked Regions.</title>
        <authorList>
            <person name="Hyden B."/>
            <person name="Feng K."/>
            <person name="Yates T.B."/>
            <person name="Jawdy S."/>
            <person name="Cereghino C."/>
            <person name="Smart L.B."/>
            <person name="Muchero W."/>
        </authorList>
    </citation>
    <scope>NUCLEOTIDE SEQUENCE</scope>
    <source>
        <tissue evidence="2">Shoot tip</tissue>
    </source>
</reference>
<organism evidence="2 3">
    <name type="scientific">Salix purpurea</name>
    <name type="common">Purple osier willow</name>
    <dbReference type="NCBI Taxonomy" id="77065"/>
    <lineage>
        <taxon>Eukaryota</taxon>
        <taxon>Viridiplantae</taxon>
        <taxon>Streptophyta</taxon>
        <taxon>Embryophyta</taxon>
        <taxon>Tracheophyta</taxon>
        <taxon>Spermatophyta</taxon>
        <taxon>Magnoliopsida</taxon>
        <taxon>eudicotyledons</taxon>
        <taxon>Gunneridae</taxon>
        <taxon>Pentapetalae</taxon>
        <taxon>rosids</taxon>
        <taxon>fabids</taxon>
        <taxon>Malpighiales</taxon>
        <taxon>Salicaceae</taxon>
        <taxon>Saliceae</taxon>
        <taxon>Salix</taxon>
    </lineage>
</organism>
<gene>
    <name evidence="2" type="ORF">OIU79_027170</name>
</gene>
<feature type="region of interest" description="Disordered" evidence="1">
    <location>
        <begin position="86"/>
        <end position="105"/>
    </location>
</feature>
<sequence>MPAQNILKTLILNLCGKGYFLVASKFLCDLSHDVGHLDAHVVLLKCLADSEEVPIAVEHVKANSRRQIVAFDGEMSSHLCPCSQGLPTIRAGQEENSNPIRRPAL</sequence>
<comment type="caution">
    <text evidence="2">The sequence shown here is derived from an EMBL/GenBank/DDBJ whole genome shotgun (WGS) entry which is preliminary data.</text>
</comment>
<dbReference type="Proteomes" id="UP001151532">
    <property type="component" value="Chromosome 16"/>
</dbReference>
<evidence type="ECO:0000256" key="1">
    <source>
        <dbReference type="SAM" id="MobiDB-lite"/>
    </source>
</evidence>
<reference evidence="2" key="1">
    <citation type="submission" date="2022-11" db="EMBL/GenBank/DDBJ databases">
        <authorList>
            <person name="Hyden B.L."/>
            <person name="Feng K."/>
            <person name="Yates T."/>
            <person name="Jawdy S."/>
            <person name="Smart L.B."/>
            <person name="Muchero W."/>
        </authorList>
    </citation>
    <scope>NUCLEOTIDE SEQUENCE</scope>
    <source>
        <tissue evidence="2">Shoot tip</tissue>
    </source>
</reference>